<dbReference type="GO" id="GO:0005975">
    <property type="term" value="P:carbohydrate metabolic process"/>
    <property type="evidence" value="ECO:0007669"/>
    <property type="project" value="InterPro"/>
</dbReference>
<feature type="domain" description="Ig-like" evidence="5">
    <location>
        <begin position="1080"/>
        <end position="1166"/>
    </location>
</feature>
<keyword evidence="7" id="KW-0121">Carboxypeptidase</keyword>
<name>A0A9D2GBB1_9FIRM</name>
<dbReference type="SUPFAM" id="SSF75005">
    <property type="entry name" value="Arabinanase/levansucrase/invertase"/>
    <property type="match status" value="1"/>
</dbReference>
<keyword evidence="2" id="KW-0378">Hydrolase</keyword>
<keyword evidence="3" id="KW-0326">Glycosidase</keyword>
<feature type="domain" description="Ig-like" evidence="5">
    <location>
        <begin position="1176"/>
        <end position="1264"/>
    </location>
</feature>
<dbReference type="Gene3D" id="2.60.120.260">
    <property type="entry name" value="Galactose-binding domain-like"/>
    <property type="match status" value="2"/>
</dbReference>
<dbReference type="InterPro" id="IPR009038">
    <property type="entry name" value="GOLD_dom"/>
</dbReference>
<accession>A0A9D2GBB1</accession>
<evidence type="ECO:0000259" key="5">
    <source>
        <dbReference type="PROSITE" id="PS50835"/>
    </source>
</evidence>
<dbReference type="SUPFAM" id="SSF48726">
    <property type="entry name" value="Immunoglobulin"/>
    <property type="match status" value="3"/>
</dbReference>
<protein>
    <submittedName>
        <fullName evidence="7">Carboxypeptidase regulatory-like domain-containing protein</fullName>
    </submittedName>
</protein>
<dbReference type="GO" id="GO:0030246">
    <property type="term" value="F:carbohydrate binding"/>
    <property type="evidence" value="ECO:0007669"/>
    <property type="project" value="InterPro"/>
</dbReference>
<dbReference type="Proteomes" id="UP000824116">
    <property type="component" value="Unassembled WGS sequence"/>
</dbReference>
<proteinExistence type="inferred from homology"/>
<evidence type="ECO:0000256" key="4">
    <source>
        <dbReference type="SAM" id="SignalP"/>
    </source>
</evidence>
<feature type="domain" description="GOLD" evidence="6">
    <location>
        <begin position="536"/>
        <end position="715"/>
    </location>
</feature>
<comment type="similarity">
    <text evidence="1">Belongs to the glycosyl hydrolase 43 family.</text>
</comment>
<keyword evidence="7" id="KW-0645">Protease</keyword>
<dbReference type="EMBL" id="DXAY01000269">
    <property type="protein sequence ID" value="HIZ75900.1"/>
    <property type="molecule type" value="Genomic_DNA"/>
</dbReference>
<dbReference type="InterPro" id="IPR006710">
    <property type="entry name" value="Glyco_hydro_43"/>
</dbReference>
<evidence type="ECO:0000256" key="3">
    <source>
        <dbReference type="ARBA" id="ARBA00023295"/>
    </source>
</evidence>
<evidence type="ECO:0000259" key="6">
    <source>
        <dbReference type="PROSITE" id="PS50866"/>
    </source>
</evidence>
<feature type="domain" description="Ig-like" evidence="5">
    <location>
        <begin position="983"/>
        <end position="1072"/>
    </location>
</feature>
<dbReference type="Gene3D" id="2.60.40.1120">
    <property type="entry name" value="Carboxypeptidase-like, regulatory domain"/>
    <property type="match status" value="3"/>
</dbReference>
<dbReference type="PANTHER" id="PTHR22925">
    <property type="entry name" value="GLYCOSYL HYDROLASE 43 FAMILY MEMBER"/>
    <property type="match status" value="1"/>
</dbReference>
<feature type="chain" id="PRO_5038736861" evidence="4">
    <location>
        <begin position="23"/>
        <end position="1267"/>
    </location>
</feature>
<dbReference type="AlphaFoldDB" id="A0A9D2GBB1"/>
<dbReference type="InterPro" id="IPR007110">
    <property type="entry name" value="Ig-like_dom"/>
</dbReference>
<dbReference type="InterPro" id="IPR013784">
    <property type="entry name" value="Carb-bd-like_fold"/>
</dbReference>
<dbReference type="PANTHER" id="PTHR22925:SF3">
    <property type="entry name" value="GLYCOSYL HYDROLASE FAMILY PROTEIN 43"/>
    <property type="match status" value="1"/>
</dbReference>
<organism evidence="7 8">
    <name type="scientific">Candidatus Mediterraneibacter stercoravium</name>
    <dbReference type="NCBI Taxonomy" id="2838685"/>
    <lineage>
        <taxon>Bacteria</taxon>
        <taxon>Bacillati</taxon>
        <taxon>Bacillota</taxon>
        <taxon>Clostridia</taxon>
        <taxon>Lachnospirales</taxon>
        <taxon>Lachnospiraceae</taxon>
        <taxon>Mediterraneibacter</taxon>
    </lineage>
</organism>
<dbReference type="PROSITE" id="PS50835">
    <property type="entry name" value="IG_LIKE"/>
    <property type="match status" value="3"/>
</dbReference>
<feature type="signal peptide" evidence="4">
    <location>
        <begin position="1"/>
        <end position="22"/>
    </location>
</feature>
<keyword evidence="4" id="KW-0732">Signal</keyword>
<dbReference type="InterPro" id="IPR013783">
    <property type="entry name" value="Ig-like_fold"/>
</dbReference>
<dbReference type="Gene3D" id="2.115.10.20">
    <property type="entry name" value="Glycosyl hydrolase domain, family 43"/>
    <property type="match status" value="1"/>
</dbReference>
<dbReference type="PROSITE" id="PS50866">
    <property type="entry name" value="GOLD"/>
    <property type="match status" value="1"/>
</dbReference>
<comment type="caution">
    <text evidence="7">The sequence shown here is derived from an EMBL/GenBank/DDBJ whole genome shotgun (WGS) entry which is preliminary data.</text>
</comment>
<evidence type="ECO:0000313" key="8">
    <source>
        <dbReference type="Proteomes" id="UP000824116"/>
    </source>
</evidence>
<reference evidence="7" key="1">
    <citation type="journal article" date="2021" name="PeerJ">
        <title>Extensive microbial diversity within the chicken gut microbiome revealed by metagenomics and culture.</title>
        <authorList>
            <person name="Gilroy R."/>
            <person name="Ravi A."/>
            <person name="Getino M."/>
            <person name="Pursley I."/>
            <person name="Horton D.L."/>
            <person name="Alikhan N.F."/>
            <person name="Baker D."/>
            <person name="Gharbi K."/>
            <person name="Hall N."/>
            <person name="Watson M."/>
            <person name="Adriaenssens E.M."/>
            <person name="Foster-Nyarko E."/>
            <person name="Jarju S."/>
            <person name="Secka A."/>
            <person name="Antonio M."/>
            <person name="Oren A."/>
            <person name="Chaudhuri R.R."/>
            <person name="La Ragione R."/>
            <person name="Hildebrand F."/>
            <person name="Pallen M.J."/>
        </authorList>
    </citation>
    <scope>NUCLEOTIDE SEQUENCE</scope>
    <source>
        <strain evidence="7">CHK196-3914</strain>
    </source>
</reference>
<dbReference type="InterPro" id="IPR036179">
    <property type="entry name" value="Ig-like_dom_sf"/>
</dbReference>
<dbReference type="InterPro" id="IPR023296">
    <property type="entry name" value="Glyco_hydro_beta-prop_sf"/>
</dbReference>
<dbReference type="GO" id="GO:0004180">
    <property type="term" value="F:carboxypeptidase activity"/>
    <property type="evidence" value="ECO:0007669"/>
    <property type="project" value="UniProtKB-KW"/>
</dbReference>
<evidence type="ECO:0000256" key="1">
    <source>
        <dbReference type="ARBA" id="ARBA00009865"/>
    </source>
</evidence>
<dbReference type="InterPro" id="IPR003599">
    <property type="entry name" value="Ig_sub"/>
</dbReference>
<sequence length="1267" mass="136698">MKLKKMAAGLMALFLGLTSVPAADVSAAETDGSGTDNKIEHDIFWHDTDGNPIYSQGGGIFKFKTDGEEKYYWYGVRYQEAEEYYENPLSSKSNNHFVSVTCYSSTDLVNWTFEGDVVTREQLSGTEEMGGEEVQWVGRLGVAYMEESGTYAMFVQHEYADPDNSIDAAGGDTSEDGTTKQVLVLTSDSPVGTFKWNQRINMAEYTGGTSNTGDQTVFTDEDTGKDYLVYSYGRGRGRIFISEIEEQGDGKIGLGEAYKVYQGTGREGNCMFKYNGKYYICASDLYGWNASHAYYLVLDSLEPEYLKSKDVVTNMEVMPGCSADFCHVTQTGFFYTVRGTEQETVIFCGDRWADFAGNGLGYNQWCPLSFEGDTPYFNSLSSWNLDEETGTWNVAEDNNYAMNGSFDADRVSSSSLAGWTNTVEKGNSPINNTGTRTTGKYALALSDSVDFDCTVSQEIASTDYVDLPDGDYDLKAMVRSSGDFDTLWMYVRNGGITTAYPLDNGYSEWTEVTLANVPVSGGSAEIGFTADGSAGAYCYIDDVRFVRSDAESQNGAISGTITTDITGRNASVTAVSEDGSRVYTAEIQLDEEENSYVLDTVKPGTYTVSVTAGGSASQEGSREVTVKAGETALNTDFNMKNASGSISGIVTDKLSGEALSGVTVKALKDGNSVAETVTGEDGSFVFETLEEGTYALSFAKTGYQTIENVTVEVRTGENTQADTQSMELTSGTATGLVTDEDGNPVSGAEISFRGCSAKDDTYRYEGKTDENGSFTITDIQEGIYQVIALSGDSVGAVKQNVEIETGKSSTVNLVMPAEEVEVVNGDFEAAYSSKYDIEGWTNEYEVSDSYGSYVTARNGEYYAGRQALSYYSGKAYKGHVYQTVTGLKRGTYYLNVMVQAGVNSSDEFYLYAKDSQGNRLAAENIPTTVNSAWEMIGLEIKVPEDNSQITIGFMGESLAAGTWAHMDNVRIGYTAETEDPDQPLRITADPQDAEGAAGENAVFTVEAEGSGLSYQWQYANAGSSVWRASSLSGNDTPEITVPIASYRDGQKYRCVVTDKDGNSVTSGSAAVKMIIPEGTPVITSQPEDFTGISGETAVFRVEAEGTGLTYQWQYCNEGSNVWRNSSMAGNATSAISVEIASYRDGQKYRCVVTGEEGYSATSEAASIIVGPGEGAPVITEQPASCEGTVGETAVFEVKASGTNLTYQWQYCNANSSVWRASSMEGSTTARVSVPVTAGRDGQKYRCVITSGNGRTAITETAVMTVQK</sequence>
<dbReference type="SMART" id="SM00409">
    <property type="entry name" value="IG"/>
    <property type="match status" value="3"/>
</dbReference>
<dbReference type="Pfam" id="PF13620">
    <property type="entry name" value="CarboxypepD_reg"/>
    <property type="match status" value="2"/>
</dbReference>
<evidence type="ECO:0000256" key="2">
    <source>
        <dbReference type="ARBA" id="ARBA00022801"/>
    </source>
</evidence>
<reference evidence="7" key="2">
    <citation type="submission" date="2021-04" db="EMBL/GenBank/DDBJ databases">
        <authorList>
            <person name="Gilroy R."/>
        </authorList>
    </citation>
    <scope>NUCLEOTIDE SEQUENCE</scope>
    <source>
        <strain evidence="7">CHK196-3914</strain>
    </source>
</reference>
<dbReference type="Pfam" id="PF04616">
    <property type="entry name" value="Glyco_hydro_43"/>
    <property type="match status" value="1"/>
</dbReference>
<evidence type="ECO:0000313" key="7">
    <source>
        <dbReference type="EMBL" id="HIZ75900.1"/>
    </source>
</evidence>
<dbReference type="SUPFAM" id="SSF49452">
    <property type="entry name" value="Starch-binding domain-like"/>
    <property type="match status" value="3"/>
</dbReference>
<dbReference type="GO" id="GO:0004553">
    <property type="term" value="F:hydrolase activity, hydrolyzing O-glycosyl compounds"/>
    <property type="evidence" value="ECO:0007669"/>
    <property type="project" value="InterPro"/>
</dbReference>
<dbReference type="CDD" id="cd18823">
    <property type="entry name" value="GH43_RcAra43A-like"/>
    <property type="match status" value="1"/>
</dbReference>
<gene>
    <name evidence="7" type="ORF">H9723_11775</name>
</gene>
<dbReference type="Gene3D" id="2.60.40.10">
    <property type="entry name" value="Immunoglobulins"/>
    <property type="match status" value="3"/>
</dbReference>